<comment type="caution">
    <text evidence="1">The sequence shown here is derived from an EMBL/GenBank/DDBJ whole genome shotgun (WGS) entry which is preliminary data.</text>
</comment>
<sequence>MARITYEKKLSKAQIRAYKKLTAIGQSAYTLRESIATLNALVAMGLATKDAELGSIFDSRTGIKYCSRLQ</sequence>
<protein>
    <submittedName>
        <fullName evidence="1">Uncharacterized protein</fullName>
    </submittedName>
</protein>
<gene>
    <name evidence="1" type="ORF">LCGC14_0529040</name>
</gene>
<accession>A0A0F9RW85</accession>
<organism evidence="1">
    <name type="scientific">marine sediment metagenome</name>
    <dbReference type="NCBI Taxonomy" id="412755"/>
    <lineage>
        <taxon>unclassified sequences</taxon>
        <taxon>metagenomes</taxon>
        <taxon>ecological metagenomes</taxon>
    </lineage>
</organism>
<dbReference type="EMBL" id="LAZR01000685">
    <property type="protein sequence ID" value="KKN60705.1"/>
    <property type="molecule type" value="Genomic_DNA"/>
</dbReference>
<reference evidence="1" key="1">
    <citation type="journal article" date="2015" name="Nature">
        <title>Complex archaea that bridge the gap between prokaryotes and eukaryotes.</title>
        <authorList>
            <person name="Spang A."/>
            <person name="Saw J.H."/>
            <person name="Jorgensen S.L."/>
            <person name="Zaremba-Niedzwiedzka K."/>
            <person name="Martijn J."/>
            <person name="Lind A.E."/>
            <person name="van Eijk R."/>
            <person name="Schleper C."/>
            <person name="Guy L."/>
            <person name="Ettema T.J."/>
        </authorList>
    </citation>
    <scope>NUCLEOTIDE SEQUENCE</scope>
</reference>
<evidence type="ECO:0000313" key="1">
    <source>
        <dbReference type="EMBL" id="KKN60705.1"/>
    </source>
</evidence>
<name>A0A0F9RW85_9ZZZZ</name>
<proteinExistence type="predicted"/>
<dbReference type="AlphaFoldDB" id="A0A0F9RW85"/>